<dbReference type="GO" id="GO:0015031">
    <property type="term" value="P:protein transport"/>
    <property type="evidence" value="ECO:0007669"/>
    <property type="project" value="UniProtKB-KW"/>
</dbReference>
<dbReference type="Proteomes" id="UP000597459">
    <property type="component" value="Unassembled WGS sequence"/>
</dbReference>
<dbReference type="Pfam" id="PF02699">
    <property type="entry name" value="YajC"/>
    <property type="match status" value="1"/>
</dbReference>
<dbReference type="PRINTS" id="PR01853">
    <property type="entry name" value="YAJCTRNLCASE"/>
</dbReference>
<accession>A0A967EIF6</accession>
<comment type="caution">
    <text evidence="14">The sequence shown here is derived from an EMBL/GenBank/DDBJ whole genome shotgun (WGS) entry which is preliminary data.</text>
</comment>
<comment type="subunit">
    <text evidence="4">Part of the SecDF-YidC-YajC translocase complex. The SecDF-YidC-YajC translocase forms a supercomplex with SecYEG, called the holo-translocon (HTL).</text>
</comment>
<dbReference type="NCBIfam" id="TIGR00739">
    <property type="entry name" value="yajC"/>
    <property type="match status" value="1"/>
</dbReference>
<dbReference type="InterPro" id="IPR003849">
    <property type="entry name" value="Preprotein_translocase_YajC"/>
</dbReference>
<keyword evidence="15" id="KW-1185">Reference proteome</keyword>
<dbReference type="EMBL" id="WOTH01000005">
    <property type="protein sequence ID" value="NHO53139.1"/>
    <property type="molecule type" value="Genomic_DNA"/>
</dbReference>
<evidence type="ECO:0000256" key="5">
    <source>
        <dbReference type="ARBA" id="ARBA00014962"/>
    </source>
</evidence>
<evidence type="ECO:0000256" key="7">
    <source>
        <dbReference type="ARBA" id="ARBA00022475"/>
    </source>
</evidence>
<evidence type="ECO:0000313" key="15">
    <source>
        <dbReference type="Proteomes" id="UP000597459"/>
    </source>
</evidence>
<dbReference type="PANTHER" id="PTHR33909:SF1">
    <property type="entry name" value="SEC TRANSLOCON ACCESSORY COMPLEX SUBUNIT YAJC"/>
    <property type="match status" value="1"/>
</dbReference>
<protein>
    <recommendedName>
        <fullName evidence="5">Sec translocon accessory complex subunit YajC</fullName>
    </recommendedName>
</protein>
<proteinExistence type="inferred from homology"/>
<evidence type="ECO:0000256" key="2">
    <source>
        <dbReference type="ARBA" id="ARBA00004162"/>
    </source>
</evidence>
<evidence type="ECO:0000256" key="13">
    <source>
        <dbReference type="SAM" id="Phobius"/>
    </source>
</evidence>
<evidence type="ECO:0000256" key="12">
    <source>
        <dbReference type="ARBA" id="ARBA00023136"/>
    </source>
</evidence>
<evidence type="ECO:0000256" key="11">
    <source>
        <dbReference type="ARBA" id="ARBA00023010"/>
    </source>
</evidence>
<keyword evidence="12 13" id="KW-0472">Membrane</keyword>
<sequence length="121" mass="12834">MIDLLISPAHAQTAGAAGATSGLLAFLPYIAIFAIFYFLMIRPQQQKQKKLKEELAQLRRGDRVLTAGGIIGIVRKVVPEGDEVDLEIASGVVVRVLRSTITAVLTAAGKPANDPTPAAKN</sequence>
<comment type="similarity">
    <text evidence="3">Belongs to the YajC family.</text>
</comment>
<dbReference type="AlphaFoldDB" id="A0A967EIF6"/>
<gene>
    <name evidence="14" type="primary">yajC</name>
    <name evidence="14" type="ORF">GOB87_04075</name>
</gene>
<evidence type="ECO:0000256" key="9">
    <source>
        <dbReference type="ARBA" id="ARBA00022927"/>
    </source>
</evidence>
<organism evidence="14 15">
    <name type="scientific">Acetobacter estunensis</name>
    <dbReference type="NCBI Taxonomy" id="104097"/>
    <lineage>
        <taxon>Bacteria</taxon>
        <taxon>Pseudomonadati</taxon>
        <taxon>Pseudomonadota</taxon>
        <taxon>Alphaproteobacteria</taxon>
        <taxon>Acetobacterales</taxon>
        <taxon>Acetobacteraceae</taxon>
        <taxon>Acetobacter</taxon>
    </lineage>
</organism>
<evidence type="ECO:0000256" key="3">
    <source>
        <dbReference type="ARBA" id="ARBA00006742"/>
    </source>
</evidence>
<name>A0A967EIF6_9PROT</name>
<keyword evidence="7" id="KW-1003">Cell membrane</keyword>
<dbReference type="GO" id="GO:0005886">
    <property type="term" value="C:plasma membrane"/>
    <property type="evidence" value="ECO:0007669"/>
    <property type="project" value="UniProtKB-SubCell"/>
</dbReference>
<keyword evidence="8 13" id="KW-0812">Transmembrane</keyword>
<feature type="transmembrane region" description="Helical" evidence="13">
    <location>
        <begin position="20"/>
        <end position="40"/>
    </location>
</feature>
<dbReference type="SMART" id="SM01323">
    <property type="entry name" value="YajC"/>
    <property type="match status" value="1"/>
</dbReference>
<keyword evidence="6" id="KW-0813">Transport</keyword>
<comment type="function">
    <text evidence="1">The SecYEG-SecDF-YajC-YidC holo-translocon (HTL) protein secretase/insertase is a supercomplex required for protein secretion, insertion of proteins into membranes, and assembly of membrane protein complexes. While the SecYEG complex is essential for assembly of a number of proteins and complexes, the SecDF-YajC-YidC subcomplex facilitates these functions.</text>
</comment>
<evidence type="ECO:0000256" key="8">
    <source>
        <dbReference type="ARBA" id="ARBA00022692"/>
    </source>
</evidence>
<reference evidence="14" key="1">
    <citation type="submission" date="2019-11" db="EMBL/GenBank/DDBJ databases">
        <title>Description of new Acetobacter species.</title>
        <authorList>
            <person name="Cleenwerck I."/>
            <person name="Sombolestani A.S."/>
        </authorList>
    </citation>
    <scope>NUCLEOTIDE SEQUENCE</scope>
    <source>
        <strain evidence="14">LMG 1626</strain>
    </source>
</reference>
<evidence type="ECO:0000256" key="1">
    <source>
        <dbReference type="ARBA" id="ARBA00002061"/>
    </source>
</evidence>
<evidence type="ECO:0000256" key="10">
    <source>
        <dbReference type="ARBA" id="ARBA00022989"/>
    </source>
</evidence>
<dbReference type="RefSeq" id="WP_166313276.1">
    <property type="nucleotide sequence ID" value="NZ_WOTH01000005.1"/>
</dbReference>
<evidence type="ECO:0000256" key="6">
    <source>
        <dbReference type="ARBA" id="ARBA00022448"/>
    </source>
</evidence>
<evidence type="ECO:0000313" key="14">
    <source>
        <dbReference type="EMBL" id="NHO53139.1"/>
    </source>
</evidence>
<dbReference type="PANTHER" id="PTHR33909">
    <property type="entry name" value="SEC TRANSLOCON ACCESSORY COMPLEX SUBUNIT YAJC"/>
    <property type="match status" value="1"/>
</dbReference>
<keyword evidence="10 13" id="KW-1133">Transmembrane helix</keyword>
<evidence type="ECO:0000256" key="4">
    <source>
        <dbReference type="ARBA" id="ARBA00011718"/>
    </source>
</evidence>
<keyword evidence="9" id="KW-0653">Protein transport</keyword>
<keyword evidence="11" id="KW-0811">Translocation</keyword>
<comment type="subcellular location">
    <subcellularLocation>
        <location evidence="2">Cell membrane</location>
        <topology evidence="2">Single-pass membrane protein</topology>
    </subcellularLocation>
</comment>